<proteinExistence type="predicted"/>
<dbReference type="EMBL" id="JACIVI010000002">
    <property type="protein sequence ID" value="MBB1162034.1"/>
    <property type="molecule type" value="Genomic_DNA"/>
</dbReference>
<evidence type="ECO:0000313" key="2">
    <source>
        <dbReference type="EMBL" id="MBB1162034.1"/>
    </source>
</evidence>
<dbReference type="Proteomes" id="UP000586093">
    <property type="component" value="Unassembled WGS sequence"/>
</dbReference>
<reference evidence="2 3" key="1">
    <citation type="submission" date="2020-08" db="EMBL/GenBank/DDBJ databases">
        <title>Aquariorum lacteus gen. nov., sp. nov., a new member of the family Comamonadaceae, isolated from freshwater aquarium.</title>
        <authorList>
            <person name="Chun S.-J."/>
        </authorList>
    </citation>
    <scope>NUCLEOTIDE SEQUENCE [LARGE SCALE GENOMIC DNA]</scope>
    <source>
        <strain evidence="2 3">SJAQ100</strain>
    </source>
</reference>
<feature type="signal peptide" evidence="1">
    <location>
        <begin position="1"/>
        <end position="26"/>
    </location>
</feature>
<dbReference type="AlphaFoldDB" id="A0A839HUT3"/>
<protein>
    <submittedName>
        <fullName evidence="2">DUF4331 domain-containing protein</fullName>
    </submittedName>
</protein>
<dbReference type="Pfam" id="PF14224">
    <property type="entry name" value="DUF4331"/>
    <property type="match status" value="1"/>
</dbReference>
<feature type="chain" id="PRO_5032970909" evidence="1">
    <location>
        <begin position="27"/>
        <end position="530"/>
    </location>
</feature>
<dbReference type="InterPro" id="IPR025566">
    <property type="entry name" value="DUF4331"/>
</dbReference>
<keyword evidence="1" id="KW-0732">Signal</keyword>
<organism evidence="2 3">
    <name type="scientific">Aquariibacter albus</name>
    <dbReference type="NCBI Taxonomy" id="2759899"/>
    <lineage>
        <taxon>Bacteria</taxon>
        <taxon>Pseudomonadati</taxon>
        <taxon>Pseudomonadota</taxon>
        <taxon>Betaproteobacteria</taxon>
        <taxon>Burkholderiales</taxon>
        <taxon>Sphaerotilaceae</taxon>
        <taxon>Aquariibacter</taxon>
    </lineage>
</organism>
<gene>
    <name evidence="2" type="ORF">H4F90_08580</name>
</gene>
<comment type="caution">
    <text evidence="2">The sequence shown here is derived from an EMBL/GenBank/DDBJ whole genome shotgun (WGS) entry which is preliminary data.</text>
</comment>
<evidence type="ECO:0000313" key="3">
    <source>
        <dbReference type="Proteomes" id="UP000586093"/>
    </source>
</evidence>
<accession>A0A839HUT3</accession>
<evidence type="ECO:0000256" key="1">
    <source>
        <dbReference type="SAM" id="SignalP"/>
    </source>
</evidence>
<sequence length="530" mass="55609">MTQFFSAGRLALLGAALLGAAGLSLASSHREAPFITTSPKVDGTDFYMFRSYEPGREGFVTLIANYLPLQDPYGGPNYFSLDPNALYEIHVDNNGDGREDLSFQFRFSTPLANAGAGQTLRIGGEGANGRTVSIPLRQIGGVDAQGGTLSYTEGYTMTLVRGDRRSGTRQAVNGGNTFPKPVDYIGEKTLGNAEAYESYANGFVRSFTVPGCSAPNANQAKVFVGQRKEAFSVNLGTIFDLVNAPAAVITDENNASALGKFGELEDKNVTSIAIEVPIACLTQGSEPVIGAWTTASLRQARLLNGRPASGLQASEKIGGAWVQVSRLGMPLVNEVVIGLRDKDKFNATKPIDDASRFADYVTHPTLPALIEALFSAPAPTNFPRTDLVTAFLTGLPGINRPNNSATTARPLTEMLRLNTTTPATPVASQNPLGVLAGDAAGFPNGRRLGDDVVDASLRVAMGALCVATGDMDALGVGCRPSDAPAGAVPFVDAVRASATDFKSAFPYLNTPLPGARSPETVAAPTAARAR</sequence>
<dbReference type="RefSeq" id="WP_182663543.1">
    <property type="nucleotide sequence ID" value="NZ_JACIVI010000002.1"/>
</dbReference>
<name>A0A839HUT3_9BURK</name>
<keyword evidence="3" id="KW-1185">Reference proteome</keyword>